<evidence type="ECO:0000313" key="2">
    <source>
        <dbReference type="EMBL" id="EEX91508.1"/>
    </source>
</evidence>
<protein>
    <recommendedName>
        <fullName evidence="1">HTH cro/C1-type domain-containing protein</fullName>
    </recommendedName>
</protein>
<dbReference type="OrthoDB" id="5891495at2"/>
<feature type="domain" description="HTH cro/C1-type" evidence="1">
    <location>
        <begin position="9"/>
        <end position="71"/>
    </location>
</feature>
<dbReference type="EMBL" id="AFWH01000051">
    <property type="protein sequence ID" value="EGU47393.1"/>
    <property type="molecule type" value="Genomic_DNA"/>
</dbReference>
<keyword evidence="5" id="KW-1185">Reference proteome</keyword>
<organism evidence="3 4">
    <name type="scientific">Vibrio orientalis CIP 102891 = ATCC 33934</name>
    <dbReference type="NCBI Taxonomy" id="675816"/>
    <lineage>
        <taxon>Bacteria</taxon>
        <taxon>Pseudomonadati</taxon>
        <taxon>Pseudomonadota</taxon>
        <taxon>Gammaproteobacteria</taxon>
        <taxon>Vibrionales</taxon>
        <taxon>Vibrionaceae</taxon>
        <taxon>Vibrio</taxon>
        <taxon>Vibrio oreintalis group</taxon>
    </lineage>
</organism>
<evidence type="ECO:0000313" key="3">
    <source>
        <dbReference type="EMBL" id="EGU47393.1"/>
    </source>
</evidence>
<dbReference type="AlphaFoldDB" id="C9QL28"/>
<dbReference type="GO" id="GO:0003677">
    <property type="term" value="F:DNA binding"/>
    <property type="evidence" value="ECO:0007669"/>
    <property type="project" value="InterPro"/>
</dbReference>
<dbReference type="Proteomes" id="UP000002817">
    <property type="component" value="Unassembled WGS sequence"/>
</dbReference>
<dbReference type="SMART" id="SM00530">
    <property type="entry name" value="HTH_XRE"/>
    <property type="match status" value="1"/>
</dbReference>
<dbReference type="Proteomes" id="UP000003515">
    <property type="component" value="Unassembled WGS sequence"/>
</dbReference>
<gene>
    <name evidence="2" type="ORF">VIA_002150</name>
    <name evidence="3" type="ORF">VIOR3934_17963</name>
</gene>
<evidence type="ECO:0000313" key="5">
    <source>
        <dbReference type="Proteomes" id="UP000003515"/>
    </source>
</evidence>
<evidence type="ECO:0000313" key="4">
    <source>
        <dbReference type="Proteomes" id="UP000002817"/>
    </source>
</evidence>
<evidence type="ECO:0000259" key="1">
    <source>
        <dbReference type="PROSITE" id="PS50943"/>
    </source>
</evidence>
<dbReference type="STRING" id="675816.VIA_002150"/>
<name>C9QL28_VIBOR</name>
<dbReference type="Gene3D" id="1.10.260.40">
    <property type="entry name" value="lambda repressor-like DNA-binding domains"/>
    <property type="match status" value="1"/>
</dbReference>
<reference evidence="2 5" key="1">
    <citation type="submission" date="2009-10" db="EMBL/GenBank/DDBJ databases">
        <authorList>
            <consortium name="Los Alamos National Laboratory (LANL)"/>
            <consortium name="National Microbial Pathogen Data Resource (NMPDR)"/>
            <person name="Munk A.C."/>
            <person name="Chertkov O."/>
            <person name="Tapia R."/>
            <person name="Green L."/>
            <person name="Rogers Y."/>
            <person name="Detter J.C."/>
            <person name="Bruce D."/>
            <person name="Brettin T.S."/>
            <person name="Colwell R.R."/>
            <person name="Huq A."/>
            <person name="Grim C.J."/>
            <person name="Hasan N.A."/>
            <person name="Bartels D."/>
            <person name="Vonstein V."/>
        </authorList>
    </citation>
    <scope>NUCLEOTIDE SEQUENCE [LARGE SCALE GENOMIC DNA]</scope>
    <source>
        <strain evidence="2 5">CIP 102891</strain>
    </source>
</reference>
<dbReference type="CDD" id="cd00093">
    <property type="entry name" value="HTH_XRE"/>
    <property type="match status" value="1"/>
</dbReference>
<dbReference type="EMBL" id="ACZV01000005">
    <property type="protein sequence ID" value="EEX91508.1"/>
    <property type="molecule type" value="Genomic_DNA"/>
</dbReference>
<dbReference type="PATRIC" id="fig|675816.5.peg.3400"/>
<reference evidence="3" key="2">
    <citation type="submission" date="2011-08" db="EMBL/GenBank/DDBJ databases">
        <authorList>
            <person name="Hoffman M."/>
            <person name="Strain E.A."/>
            <person name="Brown E."/>
            <person name="Allard M.W."/>
        </authorList>
    </citation>
    <scope>NUCLEOTIDE SEQUENCE</scope>
    <source>
        <strain evidence="3">CIP 102891</strain>
    </source>
</reference>
<dbReference type="RefSeq" id="WP_004413053.1">
    <property type="nucleotide sequence ID" value="NZ_ACZV01000005.1"/>
</dbReference>
<dbReference type="InterPro" id="IPR010982">
    <property type="entry name" value="Lambda_DNA-bd_dom_sf"/>
</dbReference>
<comment type="caution">
    <text evidence="3">The sequence shown here is derived from an EMBL/GenBank/DDBJ whole genome shotgun (WGS) entry which is preliminary data.</text>
</comment>
<sequence length="321" mass="37013">MVYTFGQLLKNIRLENNDSQADLATKLNLSSEELSSVDTVTISRWERGVTTPTPSKCLRILRCLETDLYDFIISLPSDATLDNFNVSMRKKFQSLSARITSANYDYVPYFNQFLIIEKPLISTRQDPMIDKLRNYHYKISYLKDALKSVDLESSYKAEKAIGCKYVDMFSNNILGHNIAFTFEKNTIEKLFLEQGYNIDLNKASAYTKQKTYAYFSFNKFSLNEKVLRRQIVSEFNYLARRSNIYSYYVSVAVDSTVKFLESLNFKITAYEEPSDLGIVKVGSKKYSRVIMSIDTSDLLANKEVIKILTLCDSCSNPCYKR</sequence>
<dbReference type="SUPFAM" id="SSF47413">
    <property type="entry name" value="lambda repressor-like DNA-binding domains"/>
    <property type="match status" value="1"/>
</dbReference>
<accession>C9QL28</accession>
<dbReference type="InterPro" id="IPR001387">
    <property type="entry name" value="Cro/C1-type_HTH"/>
</dbReference>
<reference evidence="3 4" key="3">
    <citation type="journal article" date="2012" name="Int. J. Syst. Evol. Microbiol.">
        <title>Vibrio caribbeanicus sp. nov., isolated from the marine sponge Scleritoderma cyanea.</title>
        <authorList>
            <person name="Hoffmann M."/>
            <person name="Monday S.R."/>
            <person name="Allard M.W."/>
            <person name="Strain E.A."/>
            <person name="Whittaker P."/>
            <person name="Naum M."/>
            <person name="McCarthy P.J."/>
            <person name="Lopez J.V."/>
            <person name="Fischer M."/>
            <person name="Brown E.W."/>
        </authorList>
    </citation>
    <scope>NUCLEOTIDE SEQUENCE [LARGE SCALE GENOMIC DNA]</scope>
    <source>
        <strain evidence="3">CIP 102891</strain>
        <strain evidence="4">CIP 102891 / ATCC 33934</strain>
    </source>
</reference>
<dbReference type="PROSITE" id="PS50943">
    <property type="entry name" value="HTH_CROC1"/>
    <property type="match status" value="1"/>
</dbReference>
<dbReference type="Pfam" id="PF01381">
    <property type="entry name" value="HTH_3"/>
    <property type="match status" value="1"/>
</dbReference>
<dbReference type="eggNOG" id="COG2944">
    <property type="taxonomic scope" value="Bacteria"/>
</dbReference>
<proteinExistence type="predicted"/>